<dbReference type="Proteomes" id="UP001374535">
    <property type="component" value="Chromosome 9"/>
</dbReference>
<name>A0AAQ3MVN9_VIGMU</name>
<feature type="region of interest" description="Disordered" evidence="1">
    <location>
        <begin position="97"/>
        <end position="126"/>
    </location>
</feature>
<dbReference type="EMBL" id="CP144692">
    <property type="protein sequence ID" value="WVY97650.1"/>
    <property type="molecule type" value="Genomic_DNA"/>
</dbReference>
<keyword evidence="3" id="KW-1185">Reference proteome</keyword>
<protein>
    <submittedName>
        <fullName evidence="2">Uncharacterized protein</fullName>
    </submittedName>
</protein>
<evidence type="ECO:0000256" key="1">
    <source>
        <dbReference type="SAM" id="MobiDB-lite"/>
    </source>
</evidence>
<organism evidence="2 3">
    <name type="scientific">Vigna mungo</name>
    <name type="common">Black gram</name>
    <name type="synonym">Phaseolus mungo</name>
    <dbReference type="NCBI Taxonomy" id="3915"/>
    <lineage>
        <taxon>Eukaryota</taxon>
        <taxon>Viridiplantae</taxon>
        <taxon>Streptophyta</taxon>
        <taxon>Embryophyta</taxon>
        <taxon>Tracheophyta</taxon>
        <taxon>Spermatophyta</taxon>
        <taxon>Magnoliopsida</taxon>
        <taxon>eudicotyledons</taxon>
        <taxon>Gunneridae</taxon>
        <taxon>Pentapetalae</taxon>
        <taxon>rosids</taxon>
        <taxon>fabids</taxon>
        <taxon>Fabales</taxon>
        <taxon>Fabaceae</taxon>
        <taxon>Papilionoideae</taxon>
        <taxon>50 kb inversion clade</taxon>
        <taxon>NPAAA clade</taxon>
        <taxon>indigoferoid/millettioid clade</taxon>
        <taxon>Phaseoleae</taxon>
        <taxon>Vigna</taxon>
    </lineage>
</organism>
<evidence type="ECO:0000313" key="3">
    <source>
        <dbReference type="Proteomes" id="UP001374535"/>
    </source>
</evidence>
<proteinExistence type="predicted"/>
<gene>
    <name evidence="2" type="ORF">V8G54_029801</name>
</gene>
<accession>A0AAQ3MVN9</accession>
<feature type="compositionally biased region" description="Polar residues" evidence="1">
    <location>
        <begin position="108"/>
        <end position="126"/>
    </location>
</feature>
<evidence type="ECO:0000313" key="2">
    <source>
        <dbReference type="EMBL" id="WVY97650.1"/>
    </source>
</evidence>
<sequence>MHLIPKYWSRQKEHPYLGELSVTIIIKPRRSILNCHQKNLHEKLTMNPYFICTSQQITKTYNPKNITILNTLQQINTILTYLHGRILGERCVTMSQLQRRDSKRPNIRSAQPNTIQANKKPNLNHK</sequence>
<dbReference type="AlphaFoldDB" id="A0AAQ3MVN9"/>
<reference evidence="2 3" key="1">
    <citation type="journal article" date="2023" name="Life. Sci Alliance">
        <title>Evolutionary insights into 3D genome organization and epigenetic landscape of Vigna mungo.</title>
        <authorList>
            <person name="Junaid A."/>
            <person name="Singh B."/>
            <person name="Bhatia S."/>
        </authorList>
    </citation>
    <scope>NUCLEOTIDE SEQUENCE [LARGE SCALE GENOMIC DNA]</scope>
    <source>
        <strain evidence="2">Urdbean</strain>
    </source>
</reference>